<dbReference type="Gene3D" id="1.20.1050.10">
    <property type="match status" value="2"/>
</dbReference>
<evidence type="ECO:0000256" key="3">
    <source>
        <dbReference type="ARBA" id="ARBA00047960"/>
    </source>
</evidence>
<dbReference type="EnsemblPlants" id="AUR62021690-RA">
    <property type="protein sequence ID" value="AUR62021690-RA:cds"/>
    <property type="gene ID" value="AUR62021690"/>
</dbReference>
<sequence>MRTALITEGETQQRALNELLQKLNVVEEGMKKIFPNGVVPSYSHDVKPGYLDIVFYSRFGTHEVASEIFGVKFLTPERYPLLISSIKALKQVPEFLEVTPSKAKLLEFYQYFRENFVTPKDIDKAKALYKSSLSYKFYPILHFPTQEYIALHPNAALVSGPGSEAMGEERSVQLHGMWASPYALWVKYALEVKGIEFEYKEEDLGNKSELLLQYNPAYKKVPVLVHNGLPIAESIIILEYIDETWADPPHLLPKDPFLRAKYRFWATYFQLVFQTMQKTLLTEGEAHEDVKKELLKKLDVVEQESLRYPLLFSWVEAIDENFEVKEVRPSKTKLLEFLKAMHQKHFPA</sequence>
<evidence type="ECO:0000256" key="1">
    <source>
        <dbReference type="ARBA" id="ARBA00012452"/>
    </source>
</evidence>
<dbReference type="InterPro" id="IPR036249">
    <property type="entry name" value="Thioredoxin-like_sf"/>
</dbReference>
<protein>
    <recommendedName>
        <fullName evidence="1">glutathione transferase</fullName>
        <ecNumber evidence="1">2.5.1.18</ecNumber>
    </recommendedName>
</protein>
<name>A0A803M158_CHEQI</name>
<dbReference type="GO" id="GO:0006749">
    <property type="term" value="P:glutathione metabolic process"/>
    <property type="evidence" value="ECO:0007669"/>
    <property type="project" value="InterPro"/>
</dbReference>
<dbReference type="CDD" id="cd03185">
    <property type="entry name" value="GST_C_Tau"/>
    <property type="match status" value="1"/>
</dbReference>
<keyword evidence="6" id="KW-1185">Reference proteome</keyword>
<organism evidence="5 6">
    <name type="scientific">Chenopodium quinoa</name>
    <name type="common">Quinoa</name>
    <dbReference type="NCBI Taxonomy" id="63459"/>
    <lineage>
        <taxon>Eukaryota</taxon>
        <taxon>Viridiplantae</taxon>
        <taxon>Streptophyta</taxon>
        <taxon>Embryophyta</taxon>
        <taxon>Tracheophyta</taxon>
        <taxon>Spermatophyta</taxon>
        <taxon>Magnoliopsida</taxon>
        <taxon>eudicotyledons</taxon>
        <taxon>Gunneridae</taxon>
        <taxon>Pentapetalae</taxon>
        <taxon>Caryophyllales</taxon>
        <taxon>Chenopodiaceae</taxon>
        <taxon>Chenopodioideae</taxon>
        <taxon>Atripliceae</taxon>
        <taxon>Chenopodium</taxon>
    </lineage>
</organism>
<comment type="catalytic activity">
    <reaction evidence="3">
        <text>RX + glutathione = an S-substituted glutathione + a halide anion + H(+)</text>
        <dbReference type="Rhea" id="RHEA:16437"/>
        <dbReference type="ChEBI" id="CHEBI:15378"/>
        <dbReference type="ChEBI" id="CHEBI:16042"/>
        <dbReference type="ChEBI" id="CHEBI:17792"/>
        <dbReference type="ChEBI" id="CHEBI:57925"/>
        <dbReference type="ChEBI" id="CHEBI:90779"/>
        <dbReference type="EC" id="2.5.1.18"/>
    </reaction>
</comment>
<dbReference type="InterPro" id="IPR045073">
    <property type="entry name" value="Omega/Tau-like"/>
</dbReference>
<dbReference type="Pfam" id="PF02798">
    <property type="entry name" value="GST_N"/>
    <property type="match status" value="1"/>
</dbReference>
<evidence type="ECO:0000313" key="5">
    <source>
        <dbReference type="EnsemblPlants" id="AUR62021690-RA:cds"/>
    </source>
</evidence>
<evidence type="ECO:0000259" key="4">
    <source>
        <dbReference type="PROSITE" id="PS50404"/>
    </source>
</evidence>
<dbReference type="PANTHER" id="PTHR11260">
    <property type="entry name" value="GLUTATHIONE S-TRANSFERASE, GST, SUPERFAMILY, GST DOMAIN CONTAINING"/>
    <property type="match status" value="1"/>
</dbReference>
<dbReference type="PANTHER" id="PTHR11260:SF676">
    <property type="entry name" value="GLUTATHIONE S-TRANSFERASE U8"/>
    <property type="match status" value="1"/>
</dbReference>
<reference evidence="5" key="2">
    <citation type="submission" date="2021-03" db="UniProtKB">
        <authorList>
            <consortium name="EnsemblPlants"/>
        </authorList>
    </citation>
    <scope>IDENTIFICATION</scope>
</reference>
<evidence type="ECO:0000313" key="6">
    <source>
        <dbReference type="Proteomes" id="UP000596660"/>
    </source>
</evidence>
<dbReference type="CDD" id="cd03058">
    <property type="entry name" value="GST_N_Tau"/>
    <property type="match status" value="1"/>
</dbReference>
<evidence type="ECO:0000256" key="2">
    <source>
        <dbReference type="ARBA" id="ARBA00022679"/>
    </source>
</evidence>
<dbReference type="InterPro" id="IPR004045">
    <property type="entry name" value="Glutathione_S-Trfase_N"/>
</dbReference>
<dbReference type="FunFam" id="3.40.30.10:FF:000014">
    <property type="entry name" value="Tau class glutathione S-transferase"/>
    <property type="match status" value="1"/>
</dbReference>
<dbReference type="Proteomes" id="UP000596660">
    <property type="component" value="Unplaced"/>
</dbReference>
<dbReference type="GO" id="GO:0004364">
    <property type="term" value="F:glutathione transferase activity"/>
    <property type="evidence" value="ECO:0007669"/>
    <property type="project" value="UniProtKB-EC"/>
</dbReference>
<dbReference type="SUPFAM" id="SSF47616">
    <property type="entry name" value="GST C-terminal domain-like"/>
    <property type="match status" value="2"/>
</dbReference>
<dbReference type="Gene3D" id="3.40.30.10">
    <property type="entry name" value="Glutaredoxin"/>
    <property type="match status" value="1"/>
</dbReference>
<dbReference type="InterPro" id="IPR036282">
    <property type="entry name" value="Glutathione-S-Trfase_C_sf"/>
</dbReference>
<keyword evidence="2" id="KW-0808">Transferase</keyword>
<accession>A0A803M158</accession>
<dbReference type="SFLD" id="SFLDG00358">
    <property type="entry name" value="Main_(cytGST)"/>
    <property type="match status" value="1"/>
</dbReference>
<dbReference type="InterPro" id="IPR045074">
    <property type="entry name" value="GST_C_Tau"/>
</dbReference>
<dbReference type="AlphaFoldDB" id="A0A803M158"/>
<proteinExistence type="predicted"/>
<feature type="domain" description="GST N-terminal" evidence="4">
    <location>
        <begin position="170"/>
        <end position="249"/>
    </location>
</feature>
<dbReference type="InterPro" id="IPR040079">
    <property type="entry name" value="Glutathione_S-Trfase"/>
</dbReference>
<dbReference type="PROSITE" id="PS50404">
    <property type="entry name" value="GST_NTER"/>
    <property type="match status" value="1"/>
</dbReference>
<dbReference type="Gramene" id="AUR62021690-RA">
    <property type="protein sequence ID" value="AUR62021690-RA:cds"/>
    <property type="gene ID" value="AUR62021690"/>
</dbReference>
<dbReference type="EC" id="2.5.1.18" evidence="1"/>
<reference evidence="5" key="1">
    <citation type="journal article" date="2017" name="Nature">
        <title>The genome of Chenopodium quinoa.</title>
        <authorList>
            <person name="Jarvis D.E."/>
            <person name="Ho Y.S."/>
            <person name="Lightfoot D.J."/>
            <person name="Schmoeckel S.M."/>
            <person name="Li B."/>
            <person name="Borm T.J.A."/>
            <person name="Ohyanagi H."/>
            <person name="Mineta K."/>
            <person name="Michell C.T."/>
            <person name="Saber N."/>
            <person name="Kharbatia N.M."/>
            <person name="Rupper R.R."/>
            <person name="Sharp A.R."/>
            <person name="Dally N."/>
            <person name="Boughton B.A."/>
            <person name="Woo Y.H."/>
            <person name="Gao G."/>
            <person name="Schijlen E.G.W.M."/>
            <person name="Guo X."/>
            <person name="Momin A.A."/>
            <person name="Negrao S."/>
            <person name="Al-Babili S."/>
            <person name="Gehring C."/>
            <person name="Roessner U."/>
            <person name="Jung C."/>
            <person name="Murphy K."/>
            <person name="Arold S.T."/>
            <person name="Gojobori T."/>
            <person name="van der Linden C.G."/>
            <person name="van Loo E.N."/>
            <person name="Jellen E.N."/>
            <person name="Maughan P.J."/>
            <person name="Tester M."/>
        </authorList>
    </citation>
    <scope>NUCLEOTIDE SEQUENCE [LARGE SCALE GENOMIC DNA]</scope>
    <source>
        <strain evidence="5">cv. PI 614886</strain>
    </source>
</reference>
<dbReference type="SUPFAM" id="SSF52833">
    <property type="entry name" value="Thioredoxin-like"/>
    <property type="match status" value="1"/>
</dbReference>
<dbReference type="GO" id="GO:0005737">
    <property type="term" value="C:cytoplasm"/>
    <property type="evidence" value="ECO:0007669"/>
    <property type="project" value="TreeGrafter"/>
</dbReference>
<dbReference type="SFLD" id="SFLDS00019">
    <property type="entry name" value="Glutathione_Transferase_(cytos"/>
    <property type="match status" value="1"/>
</dbReference>